<dbReference type="AlphaFoldDB" id="A0A0J8DUN5"/>
<dbReference type="Proteomes" id="UP000035740">
    <property type="component" value="Unassembled WGS sequence"/>
</dbReference>
<dbReference type="Gramene" id="KMS94505">
    <property type="protein sequence ID" value="KMS94505"/>
    <property type="gene ID" value="BVRB_020740"/>
</dbReference>
<name>A0A0J8DUN5_BETVV</name>
<feature type="compositionally biased region" description="Basic and acidic residues" evidence="1">
    <location>
        <begin position="127"/>
        <end position="142"/>
    </location>
</feature>
<feature type="region of interest" description="Disordered" evidence="1">
    <location>
        <begin position="122"/>
        <end position="142"/>
    </location>
</feature>
<accession>A0A0J8DUN5</accession>
<reference evidence="2 3" key="1">
    <citation type="journal article" date="2014" name="Nature">
        <title>The genome of the recently domesticated crop plant sugar beet (Beta vulgaris).</title>
        <authorList>
            <person name="Dohm J.C."/>
            <person name="Minoche A.E."/>
            <person name="Holtgrawe D."/>
            <person name="Capella-Gutierrez S."/>
            <person name="Zakrzewski F."/>
            <person name="Tafer H."/>
            <person name="Rupp O."/>
            <person name="Sorensen T.R."/>
            <person name="Stracke R."/>
            <person name="Reinhardt R."/>
            <person name="Goesmann A."/>
            <person name="Kraft T."/>
            <person name="Schulz B."/>
            <person name="Stadler P.F."/>
            <person name="Schmidt T."/>
            <person name="Gabaldon T."/>
            <person name="Lehrach H."/>
            <person name="Weisshaar B."/>
            <person name="Himmelbauer H."/>
        </authorList>
    </citation>
    <scope>NUCLEOTIDE SEQUENCE [LARGE SCALE GENOMIC DNA]</scope>
    <source>
        <tissue evidence="2">Taproot</tissue>
    </source>
</reference>
<gene>
    <name evidence="2" type="ORF">BVRB_020740</name>
</gene>
<evidence type="ECO:0000256" key="1">
    <source>
        <dbReference type="SAM" id="MobiDB-lite"/>
    </source>
</evidence>
<keyword evidence="3" id="KW-1185">Reference proteome</keyword>
<sequence length="142" mass="16756">MVLIVHQRRFDDLVIEGPFGNGDGCYGKCRDLIQIAWIVFDGHIVELPFNDGIWNGIVVHRVKLLFYRLKGNTRGSRTKFRSIKSRQAEIDPATDLEEIAHEMLIFAIQWVRRAVRNYRKRSRPKRDRREIPSELRSKRNVL</sequence>
<evidence type="ECO:0000313" key="2">
    <source>
        <dbReference type="EMBL" id="KMS94505.1"/>
    </source>
</evidence>
<protein>
    <submittedName>
        <fullName evidence="2">Uncharacterized protein</fullName>
    </submittedName>
</protein>
<organism evidence="2 3">
    <name type="scientific">Beta vulgaris subsp. vulgaris</name>
    <name type="common">Beet</name>
    <dbReference type="NCBI Taxonomy" id="3555"/>
    <lineage>
        <taxon>Eukaryota</taxon>
        <taxon>Viridiplantae</taxon>
        <taxon>Streptophyta</taxon>
        <taxon>Embryophyta</taxon>
        <taxon>Tracheophyta</taxon>
        <taxon>Spermatophyta</taxon>
        <taxon>Magnoliopsida</taxon>
        <taxon>eudicotyledons</taxon>
        <taxon>Gunneridae</taxon>
        <taxon>Pentapetalae</taxon>
        <taxon>Caryophyllales</taxon>
        <taxon>Chenopodiaceae</taxon>
        <taxon>Betoideae</taxon>
        <taxon>Beta</taxon>
    </lineage>
</organism>
<evidence type="ECO:0000313" key="3">
    <source>
        <dbReference type="Proteomes" id="UP000035740"/>
    </source>
</evidence>
<proteinExistence type="predicted"/>
<dbReference type="EMBL" id="KQ092908">
    <property type="protein sequence ID" value="KMS94505.1"/>
    <property type="molecule type" value="Genomic_DNA"/>
</dbReference>